<dbReference type="Proteomes" id="UP000540266">
    <property type="component" value="Chromosome"/>
</dbReference>
<dbReference type="RefSeq" id="WP_150128056.1">
    <property type="nucleotide sequence ID" value="NZ_CP013532.1"/>
</dbReference>
<dbReference type="Proteomes" id="UP000078551">
    <property type="component" value="Chromosome"/>
</dbReference>
<organism evidence="2 4">
    <name type="scientific">Rhizobium phaseoli</name>
    <dbReference type="NCBI Taxonomy" id="396"/>
    <lineage>
        <taxon>Bacteria</taxon>
        <taxon>Pseudomonadati</taxon>
        <taxon>Pseudomonadota</taxon>
        <taxon>Alphaproteobacteria</taxon>
        <taxon>Hyphomicrobiales</taxon>
        <taxon>Rhizobiaceae</taxon>
        <taxon>Rhizobium/Agrobacterium group</taxon>
        <taxon>Rhizobium</taxon>
    </lineage>
</organism>
<gene>
    <name evidence="1" type="ORF">AMC81_CH01047</name>
    <name evidence="2" type="ORF">HER27_014340</name>
</gene>
<proteinExistence type="predicted"/>
<reference evidence="2 4" key="2">
    <citation type="submission" date="2020-11" db="EMBL/GenBank/DDBJ databases">
        <title>Indigenous Rhizobia Nodulating Common beans in Western Kenya.</title>
        <authorList>
            <person name="Wekesa C.S."/>
            <person name="Oelmueller R."/>
            <person name="Furch A.C."/>
        </authorList>
    </citation>
    <scope>NUCLEOTIDE SEQUENCE [LARGE SCALE GENOMIC DNA]</scope>
    <source>
        <strain evidence="4">BS3</strain>
        <strain evidence="2">S3</strain>
    </source>
</reference>
<evidence type="ECO:0000313" key="3">
    <source>
        <dbReference type="Proteomes" id="UP000078551"/>
    </source>
</evidence>
<dbReference type="GeneID" id="45956460"/>
<evidence type="ECO:0000313" key="2">
    <source>
        <dbReference type="EMBL" id="QPK07645.1"/>
    </source>
</evidence>
<name>A0A192T4Z1_9HYPH</name>
<sequence>MNSLIKNNVISILKSLYRDDPSARAILDYFSTRKKAMRVSSVDRIGFKSKVAYPEVVRVFKELANAGCGTFRNGRKGYKTRIEWEYSLVSLGEVAKGEAAIPEPIDLSALEDDEDDFEITSTEEMDEGLITHAFQLRPDMVLHLGFPSDLTTKEAERLAAFIRALPFD</sequence>
<dbReference type="EMBL" id="CP064931">
    <property type="protein sequence ID" value="QPK07645.1"/>
    <property type="molecule type" value="Genomic_DNA"/>
</dbReference>
<dbReference type="AlphaFoldDB" id="A0A192T4Z1"/>
<keyword evidence="3" id="KW-1185">Reference proteome</keyword>
<reference evidence="1 3" key="1">
    <citation type="submission" date="2015-11" db="EMBL/GenBank/DDBJ databases">
        <title>The limits of bacterial species coexistence and the symbiotic plasmid transference in sympatric Rhizobium populations.</title>
        <authorList>
            <person name="Perez-Carrascal O.M."/>
            <person name="VanInsberghe D."/>
            <person name="Juarez S."/>
            <person name="Polz M.F."/>
            <person name="Vinuesa P."/>
            <person name="Gonzalez V."/>
        </authorList>
    </citation>
    <scope>NUCLEOTIDE SEQUENCE [LARGE SCALE GENOMIC DNA]</scope>
    <source>
        <strain evidence="1 3">N771</strain>
    </source>
</reference>
<evidence type="ECO:0000313" key="4">
    <source>
        <dbReference type="Proteomes" id="UP000540266"/>
    </source>
</evidence>
<accession>A0A192T4Z1</accession>
<dbReference type="EMBL" id="CP013568">
    <property type="protein sequence ID" value="ANL83860.1"/>
    <property type="molecule type" value="Genomic_DNA"/>
</dbReference>
<evidence type="ECO:0000313" key="1">
    <source>
        <dbReference type="EMBL" id="ANL83860.1"/>
    </source>
</evidence>
<evidence type="ECO:0008006" key="5">
    <source>
        <dbReference type="Google" id="ProtNLM"/>
    </source>
</evidence>
<protein>
    <recommendedName>
        <fullName evidence="5">Helix-turn-helix domain-containing protein</fullName>
    </recommendedName>
</protein>